<dbReference type="InterPro" id="IPR016192">
    <property type="entry name" value="APOBEC/CMP_deaminase_Zn-bd"/>
</dbReference>
<feature type="binding site" evidence="15">
    <location>
        <position position="217"/>
    </location>
    <ligand>
        <name>substrate</name>
    </ligand>
</feature>
<dbReference type="EC" id="3.5.4.26" evidence="13"/>
<keyword evidence="8 13" id="KW-0378">Hydrolase</keyword>
<dbReference type="PANTHER" id="PTHR38011">
    <property type="entry name" value="DIHYDROFOLATE REDUCTASE FAMILY PROTEIN (AFU_ORTHOLOGUE AFUA_8G06820)"/>
    <property type="match status" value="1"/>
</dbReference>
<feature type="binding site" evidence="15">
    <location>
        <position position="213"/>
    </location>
    <ligand>
        <name>NADP(+)</name>
        <dbReference type="ChEBI" id="CHEBI:58349"/>
    </ligand>
</feature>
<evidence type="ECO:0000256" key="16">
    <source>
        <dbReference type="PIRSR" id="PIRSR006769-3"/>
    </source>
</evidence>
<evidence type="ECO:0000256" key="7">
    <source>
        <dbReference type="ARBA" id="ARBA00022723"/>
    </source>
</evidence>
<keyword evidence="9 13" id="KW-0862">Zinc</keyword>
<evidence type="ECO:0000256" key="8">
    <source>
        <dbReference type="ARBA" id="ARBA00022801"/>
    </source>
</evidence>
<dbReference type="GO" id="GO:0008270">
    <property type="term" value="F:zinc ion binding"/>
    <property type="evidence" value="ECO:0007669"/>
    <property type="project" value="InterPro"/>
</dbReference>
<evidence type="ECO:0000256" key="1">
    <source>
        <dbReference type="ARBA" id="ARBA00002151"/>
    </source>
</evidence>
<evidence type="ECO:0000256" key="12">
    <source>
        <dbReference type="ARBA" id="ARBA00023268"/>
    </source>
</evidence>
<dbReference type="SUPFAM" id="SSF53927">
    <property type="entry name" value="Cytidine deaminase-like"/>
    <property type="match status" value="1"/>
</dbReference>
<feature type="binding site" evidence="16">
    <location>
        <position position="51"/>
    </location>
    <ligand>
        <name>Zn(2+)</name>
        <dbReference type="ChEBI" id="CHEBI:29105"/>
        <note>catalytic</note>
    </ligand>
</feature>
<dbReference type="GO" id="GO:0008835">
    <property type="term" value="F:diaminohydroxyphosphoribosylaminopyrimidine deaminase activity"/>
    <property type="evidence" value="ECO:0007669"/>
    <property type="project" value="UniProtKB-EC"/>
</dbReference>
<gene>
    <name evidence="18" type="primary">ribD</name>
    <name evidence="18" type="ORF">DZ858_08685</name>
</gene>
<comment type="pathway">
    <text evidence="3 13">Cofactor biosynthesis; riboflavin biosynthesis; 5-amino-6-(D-ribitylamino)uracil from GTP: step 3/4.</text>
</comment>
<dbReference type="RefSeq" id="WP_117159164.1">
    <property type="nucleotide sequence ID" value="NZ_QVID01000001.1"/>
</dbReference>
<feature type="binding site" evidence="16">
    <location>
        <position position="87"/>
    </location>
    <ligand>
        <name>Zn(2+)</name>
        <dbReference type="ChEBI" id="CHEBI:29105"/>
        <note>catalytic</note>
    </ligand>
</feature>
<dbReference type="EMBL" id="QVID01000001">
    <property type="protein sequence ID" value="RFN60105.1"/>
    <property type="molecule type" value="Genomic_DNA"/>
</dbReference>
<dbReference type="Pfam" id="PF00383">
    <property type="entry name" value="dCMP_cyt_deam_1"/>
    <property type="match status" value="1"/>
</dbReference>
<keyword evidence="10 13" id="KW-0521">NADP</keyword>
<dbReference type="Gene3D" id="3.40.140.10">
    <property type="entry name" value="Cytidine Deaminase, domain 2"/>
    <property type="match status" value="1"/>
</dbReference>
<evidence type="ECO:0000256" key="2">
    <source>
        <dbReference type="ARBA" id="ARBA00004882"/>
    </source>
</evidence>
<comment type="catalytic activity">
    <reaction evidence="13">
        <text>5-amino-6-(5-phospho-D-ribitylamino)uracil + NADP(+) = 5-amino-6-(5-phospho-D-ribosylamino)uracil + NADPH + H(+)</text>
        <dbReference type="Rhea" id="RHEA:17845"/>
        <dbReference type="ChEBI" id="CHEBI:15378"/>
        <dbReference type="ChEBI" id="CHEBI:57783"/>
        <dbReference type="ChEBI" id="CHEBI:58349"/>
        <dbReference type="ChEBI" id="CHEBI:58421"/>
        <dbReference type="ChEBI" id="CHEBI:58453"/>
        <dbReference type="EC" id="1.1.1.193"/>
    </reaction>
</comment>
<dbReference type="SUPFAM" id="SSF53597">
    <property type="entry name" value="Dihydrofolate reductase-like"/>
    <property type="match status" value="1"/>
</dbReference>
<comment type="cofactor">
    <cofactor evidence="13 16">
        <name>Zn(2+)</name>
        <dbReference type="ChEBI" id="CHEBI:29105"/>
    </cofactor>
    <text evidence="13 16">Binds 1 zinc ion.</text>
</comment>
<feature type="domain" description="CMP/dCMP-type deaminase" evidence="17">
    <location>
        <begin position="2"/>
        <end position="125"/>
    </location>
</feature>
<keyword evidence="6 13" id="KW-0686">Riboflavin biosynthesis</keyword>
<dbReference type="GO" id="GO:0009231">
    <property type="term" value="P:riboflavin biosynthetic process"/>
    <property type="evidence" value="ECO:0007669"/>
    <property type="project" value="UniProtKB-UniPathway"/>
</dbReference>
<name>A0A3E1QD84_9FLAO</name>
<dbReference type="GO" id="GO:0008703">
    <property type="term" value="F:5-amino-6-(5-phosphoribosylamino)uracil reductase activity"/>
    <property type="evidence" value="ECO:0007669"/>
    <property type="project" value="UniProtKB-EC"/>
</dbReference>
<dbReference type="PROSITE" id="PS00903">
    <property type="entry name" value="CYT_DCMP_DEAMINASES_1"/>
    <property type="match status" value="1"/>
</dbReference>
<accession>A0A3E1QD84</accession>
<dbReference type="InterPro" id="IPR004794">
    <property type="entry name" value="Eubact_RibD"/>
</dbReference>
<reference evidence="18 19" key="1">
    <citation type="journal article" date="2007" name="Int. J. Syst. Evol. Microbiol.">
        <title>Marixanthomonas ophiurae gen. nov., sp. nov., a marine bacterium of the family Flavobacteriaceae isolated from a deep-sea brittle star.</title>
        <authorList>
            <person name="Romanenko L.A."/>
            <person name="Uchino M."/>
            <person name="Frolova G.M."/>
            <person name="Mikhailov V.V."/>
        </authorList>
    </citation>
    <scope>NUCLEOTIDE SEQUENCE [LARGE SCALE GENOMIC DNA]</scope>
    <source>
        <strain evidence="18 19">KMM 3046</strain>
    </source>
</reference>
<feature type="binding site" evidence="15">
    <location>
        <position position="220"/>
    </location>
    <ligand>
        <name>substrate</name>
    </ligand>
</feature>
<dbReference type="PIRSF" id="PIRSF006769">
    <property type="entry name" value="RibD"/>
    <property type="match status" value="1"/>
</dbReference>
<evidence type="ECO:0000256" key="11">
    <source>
        <dbReference type="ARBA" id="ARBA00023002"/>
    </source>
</evidence>
<dbReference type="NCBIfam" id="TIGR00326">
    <property type="entry name" value="eubact_ribD"/>
    <property type="match status" value="1"/>
</dbReference>
<dbReference type="Pfam" id="PF01872">
    <property type="entry name" value="RibD_C"/>
    <property type="match status" value="1"/>
</dbReference>
<comment type="catalytic activity">
    <reaction evidence="13">
        <text>2,5-diamino-6-hydroxy-4-(5-phosphoribosylamino)-pyrimidine + H2O + H(+) = 5-amino-6-(5-phospho-D-ribosylamino)uracil + NH4(+)</text>
        <dbReference type="Rhea" id="RHEA:21868"/>
        <dbReference type="ChEBI" id="CHEBI:15377"/>
        <dbReference type="ChEBI" id="CHEBI:15378"/>
        <dbReference type="ChEBI" id="CHEBI:28938"/>
        <dbReference type="ChEBI" id="CHEBI:58453"/>
        <dbReference type="ChEBI" id="CHEBI:58614"/>
        <dbReference type="EC" id="3.5.4.26"/>
    </reaction>
</comment>
<comment type="pathway">
    <text evidence="2 13">Cofactor biosynthesis; riboflavin biosynthesis; 5-amino-6-(D-ribitylamino)uracil from GTP: step 2/4.</text>
</comment>
<keyword evidence="7 13" id="KW-0479">Metal-binding</keyword>
<evidence type="ECO:0000256" key="5">
    <source>
        <dbReference type="ARBA" id="ARBA00007417"/>
    </source>
</evidence>
<dbReference type="PANTHER" id="PTHR38011:SF7">
    <property type="entry name" value="2,5-DIAMINO-6-RIBOSYLAMINO-4(3H)-PYRIMIDINONE 5'-PHOSPHATE REDUCTASE"/>
    <property type="match status" value="1"/>
</dbReference>
<protein>
    <recommendedName>
        <fullName evidence="13">Riboflavin biosynthesis protein RibD</fullName>
    </recommendedName>
    <domain>
        <recommendedName>
            <fullName evidence="13">Diaminohydroxyphosphoribosylaminopyrimidine deaminase</fullName>
            <shortName evidence="13">DRAP deaminase</shortName>
            <ecNumber evidence="13">3.5.4.26</ecNumber>
        </recommendedName>
        <alternativeName>
            <fullName evidence="13">Riboflavin-specific deaminase</fullName>
        </alternativeName>
    </domain>
    <domain>
        <recommendedName>
            <fullName evidence="13">5-amino-6-(5-phosphoribosylamino)uracil reductase</fullName>
            <ecNumber evidence="13">1.1.1.193</ecNumber>
        </recommendedName>
        <alternativeName>
            <fullName evidence="13">HTP reductase</fullName>
        </alternativeName>
    </domain>
</protein>
<sequence>MKVHEKYMQRCIDLAKNGLGTTYPNPLVGSVIVYNQSIIGEGWHYKAGQPHAEVNAINSVADKDLLKEATIYVSLEPCSHFGKTPPCADLIIANGIKSVVIGSTDPNPKVSGNGIKKLIEAGCDVTVGILEDDCINLNKRFFTFHNKKRPYIILKWAQTKDGFIAPAEPSTSSKNITGQKPVWITNTYSRQRTHKLRAEEEAILVGTNTVLKDNPSLTTRDWKGTSPTRVIIDRNLKIPPEASVMDGKVLTIIITEEQREALENINFEIVDFQKNIAQQICSVLYKYNLQSVIIEGGSITINTFIKDNLWDEAYIFTGSSIFGSGVKVPSFSEEQKTNISLLSEENLQNDTLQLFKNNAT</sequence>
<dbReference type="InterPro" id="IPR016193">
    <property type="entry name" value="Cytidine_deaminase-like"/>
</dbReference>
<dbReference type="Proteomes" id="UP000261082">
    <property type="component" value="Unassembled WGS sequence"/>
</dbReference>
<evidence type="ECO:0000313" key="18">
    <source>
        <dbReference type="EMBL" id="RFN60105.1"/>
    </source>
</evidence>
<dbReference type="InterPro" id="IPR002125">
    <property type="entry name" value="CMP_dCMP_dom"/>
</dbReference>
<keyword evidence="12" id="KW-0511">Multifunctional enzyme</keyword>
<dbReference type="EC" id="1.1.1.193" evidence="13"/>
<proteinExistence type="inferred from homology"/>
<evidence type="ECO:0000256" key="14">
    <source>
        <dbReference type="PIRSR" id="PIRSR006769-1"/>
    </source>
</evidence>
<evidence type="ECO:0000256" key="3">
    <source>
        <dbReference type="ARBA" id="ARBA00004910"/>
    </source>
</evidence>
<feature type="binding site" evidence="15">
    <location>
        <position position="209"/>
    </location>
    <ligand>
        <name>NADP(+)</name>
        <dbReference type="ChEBI" id="CHEBI:58349"/>
    </ligand>
</feature>
<feature type="binding site" evidence="15">
    <location>
        <position position="157"/>
    </location>
    <ligand>
        <name>NADP(+)</name>
        <dbReference type="ChEBI" id="CHEBI:58349"/>
    </ligand>
</feature>
<dbReference type="InterPro" id="IPR002734">
    <property type="entry name" value="RibDG_C"/>
</dbReference>
<evidence type="ECO:0000256" key="15">
    <source>
        <dbReference type="PIRSR" id="PIRSR006769-2"/>
    </source>
</evidence>
<comment type="function">
    <text evidence="1 13">Converts 2,5-diamino-6-(ribosylamino)-4(3h)-pyrimidinone 5'-phosphate into 5-amino-6-(ribosylamino)-2,4(1h,3h)-pyrimidinedione 5'-phosphate.</text>
</comment>
<comment type="similarity">
    <text evidence="5 13">In the C-terminal section; belongs to the HTP reductase family.</text>
</comment>
<comment type="caution">
    <text evidence="18">The sequence shown here is derived from an EMBL/GenBank/DDBJ whole genome shotgun (WGS) entry which is preliminary data.</text>
</comment>
<dbReference type="CDD" id="cd01284">
    <property type="entry name" value="Riboflavin_deaminase-reductase"/>
    <property type="match status" value="1"/>
</dbReference>
<dbReference type="AlphaFoldDB" id="A0A3E1QD84"/>
<evidence type="ECO:0000256" key="6">
    <source>
        <dbReference type="ARBA" id="ARBA00022619"/>
    </source>
</evidence>
<evidence type="ECO:0000256" key="10">
    <source>
        <dbReference type="ARBA" id="ARBA00022857"/>
    </source>
</evidence>
<organism evidence="18 19">
    <name type="scientific">Marixanthomonas ophiurae</name>
    <dbReference type="NCBI Taxonomy" id="387659"/>
    <lineage>
        <taxon>Bacteria</taxon>
        <taxon>Pseudomonadati</taxon>
        <taxon>Bacteroidota</taxon>
        <taxon>Flavobacteriia</taxon>
        <taxon>Flavobacteriales</taxon>
        <taxon>Flavobacteriaceae</taxon>
        <taxon>Marixanthomonas</taxon>
    </lineage>
</organism>
<comment type="similarity">
    <text evidence="4 13">In the N-terminal section; belongs to the cytidine and deoxycytidylate deaminase family.</text>
</comment>
<evidence type="ECO:0000256" key="13">
    <source>
        <dbReference type="PIRNR" id="PIRNR006769"/>
    </source>
</evidence>
<dbReference type="Gene3D" id="3.40.430.10">
    <property type="entry name" value="Dihydrofolate Reductase, subunit A"/>
    <property type="match status" value="1"/>
</dbReference>
<evidence type="ECO:0000256" key="4">
    <source>
        <dbReference type="ARBA" id="ARBA00005259"/>
    </source>
</evidence>
<evidence type="ECO:0000256" key="9">
    <source>
        <dbReference type="ARBA" id="ARBA00022833"/>
    </source>
</evidence>
<dbReference type="FunFam" id="3.40.140.10:FF:000025">
    <property type="entry name" value="Riboflavin biosynthesis protein RibD"/>
    <property type="match status" value="1"/>
</dbReference>
<dbReference type="PROSITE" id="PS51747">
    <property type="entry name" value="CYT_DCMP_DEAMINASES_2"/>
    <property type="match status" value="1"/>
</dbReference>
<keyword evidence="11 13" id="KW-0560">Oxidoreductase</keyword>
<feature type="binding site" evidence="15">
    <location>
        <position position="173"/>
    </location>
    <ligand>
        <name>substrate</name>
    </ligand>
</feature>
<dbReference type="InterPro" id="IPR024072">
    <property type="entry name" value="DHFR-like_dom_sf"/>
</dbReference>
<dbReference type="OrthoDB" id="9800865at2"/>
<evidence type="ECO:0000313" key="19">
    <source>
        <dbReference type="Proteomes" id="UP000261082"/>
    </source>
</evidence>
<feature type="binding site" evidence="15">
    <location>
        <position position="183"/>
    </location>
    <ligand>
        <name>substrate</name>
    </ligand>
</feature>
<dbReference type="UniPathway" id="UPA00275">
    <property type="reaction ID" value="UER00401"/>
</dbReference>
<dbReference type="InterPro" id="IPR050765">
    <property type="entry name" value="Riboflavin_Biosynth_HTPR"/>
</dbReference>
<feature type="binding site" evidence="15">
    <location>
        <position position="295"/>
    </location>
    <ligand>
        <name>substrate</name>
    </ligand>
</feature>
<feature type="binding site" evidence="15">
    <location>
        <position position="197"/>
    </location>
    <ligand>
        <name>substrate</name>
    </ligand>
</feature>
<feature type="binding site" evidence="16">
    <location>
        <position position="78"/>
    </location>
    <ligand>
        <name>Zn(2+)</name>
        <dbReference type="ChEBI" id="CHEBI:29105"/>
        <note>catalytic</note>
    </ligand>
</feature>
<evidence type="ECO:0000259" key="17">
    <source>
        <dbReference type="PROSITE" id="PS51747"/>
    </source>
</evidence>
<keyword evidence="19" id="KW-1185">Reference proteome</keyword>
<feature type="active site" description="Proton donor" evidence="14">
    <location>
        <position position="53"/>
    </location>
</feature>